<evidence type="ECO:0000256" key="18">
    <source>
        <dbReference type="ARBA" id="ARBA00023034"/>
    </source>
</evidence>
<dbReference type="InterPro" id="IPR018266">
    <property type="entry name" value="Ribosomal_eL33_CS"/>
</dbReference>
<evidence type="ECO:0000256" key="23">
    <source>
        <dbReference type="ARBA" id="ARBA00031585"/>
    </source>
</evidence>
<keyword evidence="13" id="KW-0256">Endoplasmic reticulum</keyword>
<keyword evidence="33" id="KW-1185">Reference proteome</keyword>
<dbReference type="GO" id="GO:0051087">
    <property type="term" value="F:protein-folding chaperone binding"/>
    <property type="evidence" value="ECO:0007669"/>
    <property type="project" value="TreeGrafter"/>
</dbReference>
<feature type="repeat" description="TPR" evidence="28">
    <location>
        <begin position="658"/>
        <end position="691"/>
    </location>
</feature>
<evidence type="ECO:0000256" key="21">
    <source>
        <dbReference type="ARBA" id="ARBA00023239"/>
    </source>
</evidence>
<evidence type="ECO:0000259" key="31">
    <source>
        <dbReference type="PROSITE" id="PS50076"/>
    </source>
</evidence>
<dbReference type="CDD" id="cd06257">
    <property type="entry name" value="DnaJ"/>
    <property type="match status" value="1"/>
</dbReference>
<keyword evidence="16" id="KW-1133">Transmembrane helix</keyword>
<evidence type="ECO:0000256" key="11">
    <source>
        <dbReference type="ARBA" id="ARBA00022793"/>
    </source>
</evidence>
<dbReference type="InterPro" id="IPR019734">
    <property type="entry name" value="TPR_rpt"/>
</dbReference>
<keyword evidence="22" id="KW-0687">Ribonucleoprotein</keyword>
<evidence type="ECO:0000256" key="24">
    <source>
        <dbReference type="ARBA" id="ARBA00035228"/>
    </source>
</evidence>
<comment type="caution">
    <text evidence="32">The sequence shown here is derived from an EMBL/GenBank/DDBJ whole genome shotgun (WGS) entry which is preliminary data.</text>
</comment>
<evidence type="ECO:0000256" key="8">
    <source>
        <dbReference type="ARBA" id="ARBA00022692"/>
    </source>
</evidence>
<evidence type="ECO:0000256" key="29">
    <source>
        <dbReference type="SAM" id="MobiDB-lite"/>
    </source>
</evidence>
<reference evidence="32" key="1">
    <citation type="journal article" date="2020" name="J Insects Food Feed">
        <title>The yellow mealworm (Tenebrio molitor) genome: a resource for the emerging insects as food and feed industry.</title>
        <authorList>
            <person name="Eriksson T."/>
            <person name="Andere A."/>
            <person name="Kelstrup H."/>
            <person name="Emery V."/>
            <person name="Picard C."/>
        </authorList>
    </citation>
    <scope>NUCLEOTIDE SEQUENCE</scope>
    <source>
        <strain evidence="32">Stoneville</strain>
        <tissue evidence="32">Whole head</tissue>
    </source>
</reference>
<comment type="subcellular location">
    <subcellularLocation>
        <location evidence="1">Endoplasmic reticulum lumen</location>
    </subcellularLocation>
    <subcellularLocation>
        <location evidence="2">Golgi apparatus membrane</location>
        <topology evidence="2">Single-pass type II membrane protein</topology>
    </subcellularLocation>
    <subcellularLocation>
        <location evidence="26">Golgi apparatus</location>
        <location evidence="26">Golgi stack membrane</location>
    </subcellularLocation>
</comment>
<dbReference type="Pfam" id="PF13432">
    <property type="entry name" value="TPR_16"/>
    <property type="match status" value="2"/>
</dbReference>
<dbReference type="GO" id="GO:0034975">
    <property type="term" value="P:protein folding in endoplasmic reticulum"/>
    <property type="evidence" value="ECO:0007669"/>
    <property type="project" value="TreeGrafter"/>
</dbReference>
<dbReference type="PROSITE" id="PS50005">
    <property type="entry name" value="TPR"/>
    <property type="match status" value="5"/>
</dbReference>
<evidence type="ECO:0000256" key="9">
    <source>
        <dbReference type="ARBA" id="ARBA00022729"/>
    </source>
</evidence>
<evidence type="ECO:0000313" key="32">
    <source>
        <dbReference type="EMBL" id="KAH0809076.1"/>
    </source>
</evidence>
<dbReference type="InterPro" id="IPR001623">
    <property type="entry name" value="DnaJ_domain"/>
</dbReference>
<evidence type="ECO:0000256" key="25">
    <source>
        <dbReference type="ARBA" id="ARBA00035530"/>
    </source>
</evidence>
<dbReference type="EC" id="4.1.1.35" evidence="6"/>
<keyword evidence="18" id="KW-0333">Golgi apparatus</keyword>
<evidence type="ECO:0000256" key="7">
    <source>
        <dbReference type="ARBA" id="ARBA00018816"/>
    </source>
</evidence>
<dbReference type="EMBL" id="JABDTM020028353">
    <property type="protein sequence ID" value="KAH0809076.1"/>
    <property type="molecule type" value="Genomic_DNA"/>
</dbReference>
<dbReference type="GO" id="GO:0032580">
    <property type="term" value="C:Golgi cisterna membrane"/>
    <property type="evidence" value="ECO:0007669"/>
    <property type="project" value="UniProtKB-SubCell"/>
</dbReference>
<evidence type="ECO:0000256" key="22">
    <source>
        <dbReference type="ARBA" id="ARBA00023274"/>
    </source>
</evidence>
<keyword evidence="17" id="KW-0520">NAD</keyword>
<feature type="chain" id="PRO_5035197994" description="Large ribosomal subunit protein eL33" evidence="30">
    <location>
        <begin position="18"/>
        <end position="947"/>
    </location>
</feature>
<evidence type="ECO:0000256" key="16">
    <source>
        <dbReference type="ARBA" id="ARBA00022989"/>
    </source>
</evidence>
<evidence type="ECO:0000256" key="15">
    <source>
        <dbReference type="ARBA" id="ARBA00022980"/>
    </source>
</evidence>
<dbReference type="Gene3D" id="1.10.287.110">
    <property type="entry name" value="DnaJ domain"/>
    <property type="match status" value="1"/>
</dbReference>
<evidence type="ECO:0000256" key="17">
    <source>
        <dbReference type="ARBA" id="ARBA00023027"/>
    </source>
</evidence>
<dbReference type="SUPFAM" id="SSF50447">
    <property type="entry name" value="Translation proteins"/>
    <property type="match status" value="1"/>
</dbReference>
<dbReference type="HAMAP" id="MF_00573">
    <property type="entry name" value="Ribosomal_eL33"/>
    <property type="match status" value="1"/>
</dbReference>
<dbReference type="SUPFAM" id="SSF48452">
    <property type="entry name" value="TPR-like"/>
    <property type="match status" value="1"/>
</dbReference>
<evidence type="ECO:0000256" key="6">
    <source>
        <dbReference type="ARBA" id="ARBA00012290"/>
    </source>
</evidence>
<dbReference type="InterPro" id="IPR009000">
    <property type="entry name" value="Transl_B-barrel_sf"/>
</dbReference>
<evidence type="ECO:0000256" key="3">
    <source>
        <dbReference type="ARBA" id="ARBA00005100"/>
    </source>
</evidence>
<keyword evidence="12 28" id="KW-0802">TPR repeat</keyword>
<dbReference type="InterPro" id="IPR016040">
    <property type="entry name" value="NAD(P)-bd_dom"/>
</dbReference>
<organism evidence="32 33">
    <name type="scientific">Tenebrio molitor</name>
    <name type="common">Yellow mealworm beetle</name>
    <dbReference type="NCBI Taxonomy" id="7067"/>
    <lineage>
        <taxon>Eukaryota</taxon>
        <taxon>Metazoa</taxon>
        <taxon>Ecdysozoa</taxon>
        <taxon>Arthropoda</taxon>
        <taxon>Hexapoda</taxon>
        <taxon>Insecta</taxon>
        <taxon>Pterygota</taxon>
        <taxon>Neoptera</taxon>
        <taxon>Endopterygota</taxon>
        <taxon>Coleoptera</taxon>
        <taxon>Polyphaga</taxon>
        <taxon>Cucujiformia</taxon>
        <taxon>Tenebrionidae</taxon>
        <taxon>Tenebrio</taxon>
    </lineage>
</organism>
<dbReference type="GO" id="GO:0000139">
    <property type="term" value="C:Golgi membrane"/>
    <property type="evidence" value="ECO:0007669"/>
    <property type="project" value="UniProtKB-SubCell"/>
</dbReference>
<evidence type="ECO:0000256" key="28">
    <source>
        <dbReference type="PROSITE-ProRule" id="PRU00339"/>
    </source>
</evidence>
<dbReference type="InterPro" id="IPR011990">
    <property type="entry name" value="TPR-like_helical_dom_sf"/>
</dbReference>
<keyword evidence="10" id="KW-0677">Repeat</keyword>
<feature type="region of interest" description="Disordered" evidence="29">
    <location>
        <begin position="770"/>
        <end position="831"/>
    </location>
</feature>
<dbReference type="Pfam" id="PF00226">
    <property type="entry name" value="DnaJ"/>
    <property type="match status" value="1"/>
</dbReference>
<dbReference type="InterPro" id="IPR038661">
    <property type="entry name" value="Ribosomal_eL33_sf"/>
</dbReference>
<comment type="similarity">
    <text evidence="4">Belongs to the NAD(P)-dependent epimerase/dehydratase family. UDP-glucuronic acid decarboxylase subfamily.</text>
</comment>
<dbReference type="PANTHER" id="PTHR44140">
    <property type="entry name" value="LD25575P"/>
    <property type="match status" value="1"/>
</dbReference>
<feature type="repeat" description="TPR" evidence="28">
    <location>
        <begin position="359"/>
        <end position="392"/>
    </location>
</feature>
<feature type="repeat" description="TPR" evidence="28">
    <location>
        <begin position="427"/>
        <end position="460"/>
    </location>
</feature>
<dbReference type="GO" id="GO:0005788">
    <property type="term" value="C:endoplasmic reticulum lumen"/>
    <property type="evidence" value="ECO:0007669"/>
    <property type="project" value="UniProtKB-SubCell"/>
</dbReference>
<evidence type="ECO:0000256" key="5">
    <source>
        <dbReference type="ARBA" id="ARBA00009269"/>
    </source>
</evidence>
<protein>
    <recommendedName>
        <fullName evidence="24">Large ribosomal subunit protein eL33</fullName>
        <ecNumber evidence="6">4.1.1.35</ecNumber>
    </recommendedName>
    <alternativeName>
        <fullName evidence="25">60S ribosomal protein L35a</fullName>
    </alternativeName>
    <alternativeName>
        <fullName evidence="23">UDP-glucuronate decarboxylase 1</fullName>
    </alternativeName>
    <alternativeName>
        <fullName evidence="7">UDP-glucuronic acid decarboxylase 1</fullName>
    </alternativeName>
</protein>
<evidence type="ECO:0000256" key="12">
    <source>
        <dbReference type="ARBA" id="ARBA00022803"/>
    </source>
</evidence>
<dbReference type="GO" id="GO:0006412">
    <property type="term" value="P:translation"/>
    <property type="evidence" value="ECO:0007669"/>
    <property type="project" value="InterPro"/>
</dbReference>
<evidence type="ECO:0000256" key="26">
    <source>
        <dbReference type="ARBA" id="ARBA00037859"/>
    </source>
</evidence>
<dbReference type="GO" id="GO:0003735">
    <property type="term" value="F:structural constituent of ribosome"/>
    <property type="evidence" value="ECO:0007669"/>
    <property type="project" value="InterPro"/>
</dbReference>
<dbReference type="Gene3D" id="3.40.50.720">
    <property type="entry name" value="NAD(P)-binding Rossmann-like Domain"/>
    <property type="match status" value="2"/>
</dbReference>
<feature type="repeat" description="TPR" evidence="28">
    <location>
        <begin position="393"/>
        <end position="426"/>
    </location>
</feature>
<dbReference type="AlphaFoldDB" id="A0A8J6LDJ7"/>
<evidence type="ECO:0000256" key="20">
    <source>
        <dbReference type="ARBA" id="ARBA00023180"/>
    </source>
</evidence>
<evidence type="ECO:0000256" key="14">
    <source>
        <dbReference type="ARBA" id="ARBA00022968"/>
    </source>
</evidence>
<dbReference type="SUPFAM" id="SSF46565">
    <property type="entry name" value="Chaperone J-domain"/>
    <property type="match status" value="1"/>
</dbReference>
<comment type="catalytic activity">
    <reaction evidence="27">
        <text>UDP-alpha-D-glucuronate + H(+) = UDP-alpha-D-xylose + CO2</text>
        <dbReference type="Rhea" id="RHEA:23916"/>
        <dbReference type="ChEBI" id="CHEBI:15378"/>
        <dbReference type="ChEBI" id="CHEBI:16526"/>
        <dbReference type="ChEBI" id="CHEBI:57632"/>
        <dbReference type="ChEBI" id="CHEBI:58052"/>
        <dbReference type="EC" id="4.1.1.35"/>
    </reaction>
    <physiologicalReaction direction="left-to-right" evidence="27">
        <dbReference type="Rhea" id="RHEA:23917"/>
    </physiologicalReaction>
</comment>
<dbReference type="SMART" id="SM00271">
    <property type="entry name" value="DnaJ"/>
    <property type="match status" value="1"/>
</dbReference>
<dbReference type="Pfam" id="PF16363">
    <property type="entry name" value="GDP_Man_Dehyd"/>
    <property type="match status" value="1"/>
</dbReference>
<dbReference type="PROSITE" id="PS01105">
    <property type="entry name" value="RIBOSOMAL_L35AE"/>
    <property type="match status" value="1"/>
</dbReference>
<dbReference type="Pfam" id="PF01247">
    <property type="entry name" value="Ribosomal_L35Ae"/>
    <property type="match status" value="1"/>
</dbReference>
<dbReference type="Gene3D" id="1.25.40.10">
    <property type="entry name" value="Tetratricopeptide repeat domain"/>
    <property type="match status" value="1"/>
</dbReference>
<feature type="domain" description="J" evidence="31">
    <location>
        <begin position="712"/>
        <end position="781"/>
    </location>
</feature>
<dbReference type="Proteomes" id="UP000719412">
    <property type="component" value="Unassembled WGS sequence"/>
</dbReference>
<dbReference type="InterPro" id="IPR036291">
    <property type="entry name" value="NAD(P)-bd_dom_sf"/>
</dbReference>
<name>A0A8J6LDJ7_TENMO</name>
<reference evidence="32" key="2">
    <citation type="submission" date="2021-08" db="EMBL/GenBank/DDBJ databases">
        <authorList>
            <person name="Eriksson T."/>
        </authorList>
    </citation>
    <scope>NUCLEOTIDE SEQUENCE</scope>
    <source>
        <strain evidence="32">Stoneville</strain>
        <tissue evidence="32">Whole head</tissue>
    </source>
</reference>
<proteinExistence type="inferred from homology"/>
<feature type="repeat" description="TPR" evidence="28">
    <location>
        <begin position="541"/>
        <end position="574"/>
    </location>
</feature>
<comment type="pathway">
    <text evidence="3">Nucleotide-sugar biosynthesis; UDP-alpha-D-xylose biosynthesis; UDP-alpha-D-xylose from UDP-alpha-D-glucuronate: step 1/1.</text>
</comment>
<dbReference type="SMART" id="SM00028">
    <property type="entry name" value="TPR"/>
    <property type="match status" value="8"/>
</dbReference>
<dbReference type="GO" id="GO:0048040">
    <property type="term" value="F:UDP-glucuronate decarboxylase activity"/>
    <property type="evidence" value="ECO:0007669"/>
    <property type="project" value="UniProtKB-EC"/>
</dbReference>
<evidence type="ECO:0000256" key="1">
    <source>
        <dbReference type="ARBA" id="ARBA00004319"/>
    </source>
</evidence>
<dbReference type="GO" id="GO:0005840">
    <property type="term" value="C:ribosome"/>
    <property type="evidence" value="ECO:0007669"/>
    <property type="project" value="UniProtKB-KW"/>
</dbReference>
<dbReference type="Pfam" id="PF13181">
    <property type="entry name" value="TPR_8"/>
    <property type="match status" value="1"/>
</dbReference>
<dbReference type="Gene3D" id="2.40.10.190">
    <property type="entry name" value="translation elongation factor selb, chain A, domain 4"/>
    <property type="match status" value="1"/>
</dbReference>
<dbReference type="InterPro" id="IPR036869">
    <property type="entry name" value="J_dom_sf"/>
</dbReference>
<dbReference type="GO" id="GO:0051787">
    <property type="term" value="F:misfolded protein binding"/>
    <property type="evidence" value="ECO:0007669"/>
    <property type="project" value="TreeGrafter"/>
</dbReference>
<dbReference type="PANTHER" id="PTHR44140:SF2">
    <property type="entry name" value="LD25575P"/>
    <property type="match status" value="1"/>
</dbReference>
<keyword evidence="21" id="KW-0456">Lyase</keyword>
<dbReference type="PROSITE" id="PS50076">
    <property type="entry name" value="DNAJ_2"/>
    <property type="match status" value="1"/>
</dbReference>
<evidence type="ECO:0000256" key="27">
    <source>
        <dbReference type="ARBA" id="ARBA00049410"/>
    </source>
</evidence>
<evidence type="ECO:0000256" key="13">
    <source>
        <dbReference type="ARBA" id="ARBA00022824"/>
    </source>
</evidence>
<evidence type="ECO:0000256" key="2">
    <source>
        <dbReference type="ARBA" id="ARBA00004323"/>
    </source>
</evidence>
<evidence type="ECO:0000313" key="33">
    <source>
        <dbReference type="Proteomes" id="UP000719412"/>
    </source>
</evidence>
<dbReference type="SUPFAM" id="SSF51735">
    <property type="entry name" value="NAD(P)-binding Rossmann-fold domains"/>
    <property type="match status" value="1"/>
</dbReference>
<sequence>MWLSVSVLLIIYAKYNSRHNNEENPAQYGYVKRNLYQEEILYNKQLLKHTAERIHELENKIFALESRVPKTYPDVKFLNYLTRKRSHLVDRLMFQGHEVIVADNFFTGRKRNVEHWIGHENFELIHHDIVNPLFIEVDEIYHLASPASPPHYMYNPVKTIKTNTLGTINMLGLARRLNAKILIASTSEVYGDPDIHPQPETYWGHVNPIGPRACYDEGKRVSETLTYAYAKQENMQVRVARIFNTYGPRMHMNDGRVVSNFILQALQNDVITIYGSGDQTRSFQYVSDLVDGLVTLMNSNYTLPVNLGNPVEHTINEFASIIKELVGGRSKIIHMAEVEDDPQRRRPDIISECVSRGEVDRHLELGKQYLAKGQLGDALSHYHSAVEGDPSNYLTYFKRGTVYLALGKAKNAISDFDLVLDMKPDFTAARISRGNIHLKQANFDLAQLDFYNVLKTDPYNQEASDLIGRIDPTKERLRLAEFYYGHDDYINAINLLSEVLETSPWAAQLYELRSEMHMANGDEMAAVSDIRSATKLQSDNTEGYYKLSQLLYKLGHATDSLKSIRECLKLDPEHKDCFPFYKKIKKVEKFLTEAETSMEEKSYQQCIDAALKVLKNENEVHNIIYNAKRLLCACYSNDEQTSEAISACTEALAINDDPNIYCDRAEAYLQSEMYDDAIRDFKAALEMNSQFDRAREGLTKAENRQKQSERRDYYKILDVKRTASKKEIVKAYRNLAQKWHPDNYHTDEKMKKIAEKKFIDIAAAKEVFTDDEKRRQFDNGEDPLDPESGRGGMPNFHQFHTFHAMADTAAKKPKAAKKAKEGAEGVTARKRISKRHGRLYAKAIFTGYKRGLRNQHENTALLKIEGTSVKQDSWFYVGKKCVYVYKAKNKTCVPGKPKSVKSKVRAIWGKVTRPHGTSGAVRAKFKRNLPAKAMGHRIRIMLYPSRI</sequence>
<keyword evidence="8" id="KW-0812">Transmembrane</keyword>
<keyword evidence="20" id="KW-0325">Glycoprotein</keyword>
<feature type="signal peptide" evidence="30">
    <location>
        <begin position="1"/>
        <end position="17"/>
    </location>
</feature>
<dbReference type="FunFam" id="1.25.40.10:FF:000224">
    <property type="entry name" value="DnaJ and TPR domain protein"/>
    <property type="match status" value="1"/>
</dbReference>
<gene>
    <name evidence="32" type="ORF">GEV33_013714</name>
</gene>
<keyword evidence="9 30" id="KW-0732">Signal</keyword>
<accession>A0A8J6LDJ7</accession>
<dbReference type="InterPro" id="IPR051727">
    <property type="entry name" value="DnaJ_C3_Co-chaperones"/>
</dbReference>
<dbReference type="GO" id="GO:1990904">
    <property type="term" value="C:ribonucleoprotein complex"/>
    <property type="evidence" value="ECO:0007669"/>
    <property type="project" value="UniProtKB-KW"/>
</dbReference>
<dbReference type="FunFam" id="2.40.10.190:FF:000001">
    <property type="entry name" value="60S ribosomal protein L35a"/>
    <property type="match status" value="1"/>
</dbReference>
<dbReference type="InterPro" id="IPR001780">
    <property type="entry name" value="Ribosomal_eL33"/>
</dbReference>
<keyword evidence="19" id="KW-0472">Membrane</keyword>
<keyword evidence="15" id="KW-0689">Ribosomal protein</keyword>
<comment type="similarity">
    <text evidence="5">Belongs to the eukaryotic ribosomal protein eL33 family.</text>
</comment>
<keyword evidence="14" id="KW-0735">Signal-anchor</keyword>
<evidence type="ECO:0000256" key="4">
    <source>
        <dbReference type="ARBA" id="ARBA00007505"/>
    </source>
</evidence>
<evidence type="ECO:0000256" key="30">
    <source>
        <dbReference type="SAM" id="SignalP"/>
    </source>
</evidence>
<keyword evidence="11" id="KW-0210">Decarboxylase</keyword>
<evidence type="ECO:0000256" key="10">
    <source>
        <dbReference type="ARBA" id="ARBA00022737"/>
    </source>
</evidence>
<evidence type="ECO:0000256" key="19">
    <source>
        <dbReference type="ARBA" id="ARBA00023136"/>
    </source>
</evidence>
<dbReference type="CDD" id="cd05230">
    <property type="entry name" value="UGD_SDR_e"/>
    <property type="match status" value="1"/>
</dbReference>
<dbReference type="PRINTS" id="PR00625">
    <property type="entry name" value="JDOMAIN"/>
</dbReference>
<dbReference type="FunFam" id="3.40.50.720:FF:000065">
    <property type="entry name" value="UDP-glucuronic acid decarboxylase 1"/>
    <property type="match status" value="1"/>
</dbReference>